<feature type="coiled-coil region" evidence="1">
    <location>
        <begin position="825"/>
        <end position="859"/>
    </location>
</feature>
<feature type="compositionally biased region" description="Basic and acidic residues" evidence="2">
    <location>
        <begin position="992"/>
        <end position="1009"/>
    </location>
</feature>
<dbReference type="PROSITE" id="PS50086">
    <property type="entry name" value="TBC_RABGAP"/>
    <property type="match status" value="1"/>
</dbReference>
<evidence type="ECO:0000256" key="2">
    <source>
        <dbReference type="SAM" id="MobiDB-lite"/>
    </source>
</evidence>
<feature type="compositionally biased region" description="Basic and acidic residues" evidence="2">
    <location>
        <begin position="191"/>
        <end position="210"/>
    </location>
</feature>
<name>A0A6D2JQT3_9BRAS</name>
<feature type="compositionally biased region" description="Basic and acidic residues" evidence="2">
    <location>
        <begin position="265"/>
        <end position="278"/>
    </location>
</feature>
<feature type="compositionally biased region" description="Polar residues" evidence="2">
    <location>
        <begin position="979"/>
        <end position="991"/>
    </location>
</feature>
<evidence type="ECO:0000259" key="3">
    <source>
        <dbReference type="PROSITE" id="PS50086"/>
    </source>
</evidence>
<feature type="compositionally biased region" description="Acidic residues" evidence="2">
    <location>
        <begin position="66"/>
        <end position="85"/>
    </location>
</feature>
<feature type="compositionally biased region" description="Basic and acidic residues" evidence="2">
    <location>
        <begin position="330"/>
        <end position="347"/>
    </location>
</feature>
<comment type="caution">
    <text evidence="4">The sequence shown here is derived from an EMBL/GenBank/DDBJ whole genome shotgun (WGS) entry which is preliminary data.</text>
</comment>
<feature type="compositionally biased region" description="Basic and acidic residues" evidence="2">
    <location>
        <begin position="87"/>
        <end position="142"/>
    </location>
</feature>
<dbReference type="SMART" id="SM00164">
    <property type="entry name" value="TBC"/>
    <property type="match status" value="1"/>
</dbReference>
<feature type="region of interest" description="Disordered" evidence="2">
    <location>
        <begin position="756"/>
        <end position="780"/>
    </location>
</feature>
<dbReference type="Proteomes" id="UP000467841">
    <property type="component" value="Unassembled WGS sequence"/>
</dbReference>
<dbReference type="InterPro" id="IPR000195">
    <property type="entry name" value="Rab-GAP-TBC_dom"/>
</dbReference>
<dbReference type="Gene3D" id="1.10.472.80">
    <property type="entry name" value="Ypt/Rab-GAP domain of gyp1p, domain 3"/>
    <property type="match status" value="1"/>
</dbReference>
<dbReference type="EMBL" id="CACVBM020001262">
    <property type="protein sequence ID" value="CAA7042181.1"/>
    <property type="molecule type" value="Genomic_DNA"/>
</dbReference>
<feature type="compositionally biased region" description="Basic and acidic residues" evidence="2">
    <location>
        <begin position="165"/>
        <end position="175"/>
    </location>
</feature>
<feature type="region of interest" description="Disordered" evidence="2">
    <location>
        <begin position="39"/>
        <end position="348"/>
    </location>
</feature>
<evidence type="ECO:0000256" key="1">
    <source>
        <dbReference type="SAM" id="Coils"/>
    </source>
</evidence>
<evidence type="ECO:0000313" key="4">
    <source>
        <dbReference type="EMBL" id="CAA7042181.1"/>
    </source>
</evidence>
<feature type="compositionally biased region" description="Basic and acidic residues" evidence="2">
    <location>
        <begin position="311"/>
        <end position="320"/>
    </location>
</feature>
<feature type="region of interest" description="Disordered" evidence="2">
    <location>
        <begin position="380"/>
        <end position="431"/>
    </location>
</feature>
<keyword evidence="5" id="KW-1185">Reference proteome</keyword>
<feature type="compositionally biased region" description="Basic and acidic residues" evidence="2">
    <location>
        <begin position="756"/>
        <end position="776"/>
    </location>
</feature>
<dbReference type="Gene3D" id="1.10.8.270">
    <property type="entry name" value="putative rabgap domain of human tbc1 domain family member 14 like domains"/>
    <property type="match status" value="1"/>
</dbReference>
<feature type="compositionally biased region" description="Basic and acidic residues" evidence="2">
    <location>
        <begin position="216"/>
        <end position="239"/>
    </location>
</feature>
<dbReference type="GO" id="GO:0031267">
    <property type="term" value="F:small GTPase binding"/>
    <property type="evidence" value="ECO:0007669"/>
    <property type="project" value="TreeGrafter"/>
</dbReference>
<dbReference type="FunFam" id="1.10.472.80:FF:000013">
    <property type="entry name" value="TBC1 domain family member 8B"/>
    <property type="match status" value="1"/>
</dbReference>
<evidence type="ECO:0000313" key="5">
    <source>
        <dbReference type="Proteomes" id="UP000467841"/>
    </source>
</evidence>
<feature type="compositionally biased region" description="Basic and acidic residues" evidence="2">
    <location>
        <begin position="45"/>
        <end position="58"/>
    </location>
</feature>
<dbReference type="InterPro" id="IPR050302">
    <property type="entry name" value="Rab_GAP_TBC_domain"/>
</dbReference>
<dbReference type="AlphaFoldDB" id="A0A6D2JQT3"/>
<protein>
    <recommendedName>
        <fullName evidence="3">Rab-GAP TBC domain-containing protein</fullName>
    </recommendedName>
</protein>
<dbReference type="InterPro" id="IPR035969">
    <property type="entry name" value="Rab-GAP_TBC_sf"/>
</dbReference>
<dbReference type="Pfam" id="PF00566">
    <property type="entry name" value="RabGAP-TBC"/>
    <property type="match status" value="1"/>
</dbReference>
<feature type="region of interest" description="Disordered" evidence="2">
    <location>
        <begin position="931"/>
        <end position="1009"/>
    </location>
</feature>
<accession>A0A6D2JQT3</accession>
<sequence>MLLSLVSKRSLEVDSRDAYGFALRPQHVQRYQEYLSIYTEEETERGEKWKNFLDRLDESAESSSSESEEEFQEADGPEAGDESAAEEGSRNRENDLPERELGGKEVEHLEQDSPDKVVVDELSKEREPQVPEEHQYLREKSLGRKSKPVKDEEEDSKSEESASEEGSRKGKHDSDNLPECELGGKEVQNLEQDKPDKVDDELSKEREPAKEAQVLENHHQQYSREKSLERNSKPVKDEEEKSESEEEKEKDFSVKSEKSDEEQSESEKDKDLSARSEKSDEEQSESEKEKDLSVKSEKSDEEEQESQSVKELVDHVHIQEENVEEQSVAEAEKYGLEHETEKKETKPQRPVIEWAHIRPCLASIEDMMCTRVKNVKYKKKNSVEDHASSRKHSLSSIGESDEQKTGENDENESETSTIRCDSTKGENEAQSSVSKEPFFPWFEELEVLVRLGVPKDLRGEVWQAFVGVKARRVERYYQDLLAQITNSDECNEDSSSSDVQRKWKKQIEKDIPRTFPGHPALNENGRDSLRRILLAYACHNPSVGYCQAMNFFAGLLLLLMPEENAFWTLVGVIDDYFYGYYTEEMIESQVDQLVFEELMRERFPKLVNHLDYLGVQVAWISGPWFLSIFVNILPWECVLRMWDVLLFEGNRVVLFRTAFALMELYGPAIVATQDAGDAITSLQTLASSTFDSSQLVLTACMGYLATNEARLEELRERHRPAVLEIVEERIQKGRVWKDKKGLASKLYSFKHEGSILDEQKPTHGENPDGDETRANPDGENVVPELDSLPDLQEQAVWLKVELCRLLEEKRSAVLRAEELEIALMEMVKEDNRLELSAKIEELEREVSELKQVLSDKKEQELAMLQVLMKVEQDQKLTEDARVSAEQDAAAQRYAVQVLQEKNEKLVTELAQMEKRLVTAETTLEATLQYESGQNKALSSPRFGRTQGTPQETLKKKTGFLSFGLGWRERNKAKEPEESNGGSTSNVTSEAKSPSKETKSEDLLNPETRR</sequence>
<organism evidence="4 5">
    <name type="scientific">Microthlaspi erraticum</name>
    <dbReference type="NCBI Taxonomy" id="1685480"/>
    <lineage>
        <taxon>Eukaryota</taxon>
        <taxon>Viridiplantae</taxon>
        <taxon>Streptophyta</taxon>
        <taxon>Embryophyta</taxon>
        <taxon>Tracheophyta</taxon>
        <taxon>Spermatophyta</taxon>
        <taxon>Magnoliopsida</taxon>
        <taxon>eudicotyledons</taxon>
        <taxon>Gunneridae</taxon>
        <taxon>Pentapetalae</taxon>
        <taxon>rosids</taxon>
        <taxon>malvids</taxon>
        <taxon>Brassicales</taxon>
        <taxon>Brassicaceae</taxon>
        <taxon>Coluteocarpeae</taxon>
        <taxon>Microthlaspi</taxon>
    </lineage>
</organism>
<feature type="domain" description="Rab-GAP TBC" evidence="3">
    <location>
        <begin position="452"/>
        <end position="649"/>
    </location>
</feature>
<dbReference type="OrthoDB" id="17687at2759"/>
<dbReference type="GO" id="GO:0005096">
    <property type="term" value="F:GTPase activator activity"/>
    <property type="evidence" value="ECO:0007669"/>
    <property type="project" value="TreeGrafter"/>
</dbReference>
<keyword evidence="1" id="KW-0175">Coiled coil</keyword>
<feature type="compositionally biased region" description="Acidic residues" evidence="2">
    <location>
        <begin position="151"/>
        <end position="163"/>
    </location>
</feature>
<feature type="coiled-coil region" evidence="1">
    <location>
        <begin position="895"/>
        <end position="922"/>
    </location>
</feature>
<dbReference type="SUPFAM" id="SSF47923">
    <property type="entry name" value="Ypt/Rab-GAP domain of gyp1p"/>
    <property type="match status" value="2"/>
</dbReference>
<dbReference type="PANTHER" id="PTHR47219:SF20">
    <property type="entry name" value="TBC1 DOMAIN FAMILY MEMBER 2B"/>
    <property type="match status" value="1"/>
</dbReference>
<dbReference type="FunFam" id="1.10.8.270:FF:000018">
    <property type="entry name" value="Ypt/Rab-GAP domain of gyp1p superfamily protein"/>
    <property type="match status" value="1"/>
</dbReference>
<dbReference type="PANTHER" id="PTHR47219">
    <property type="entry name" value="RAB GTPASE-ACTIVATING PROTEIN 1-LIKE"/>
    <property type="match status" value="1"/>
</dbReference>
<gene>
    <name evidence="4" type="ORF">MERR_LOCUS29416</name>
</gene>
<reference evidence="4" key="1">
    <citation type="submission" date="2020-01" db="EMBL/GenBank/DDBJ databases">
        <authorList>
            <person name="Mishra B."/>
        </authorList>
    </citation>
    <scope>NUCLEOTIDE SEQUENCE [LARGE SCALE GENOMIC DNA]</scope>
</reference>
<feature type="compositionally biased region" description="Basic and acidic residues" evidence="2">
    <location>
        <begin position="285"/>
        <end position="298"/>
    </location>
</feature>
<feature type="compositionally biased region" description="Basic and acidic residues" evidence="2">
    <location>
        <begin position="247"/>
        <end position="258"/>
    </location>
</feature>
<feature type="compositionally biased region" description="Basic and acidic residues" evidence="2">
    <location>
        <begin position="966"/>
        <end position="976"/>
    </location>
</feature>
<proteinExistence type="predicted"/>